<evidence type="ECO:0000256" key="1">
    <source>
        <dbReference type="ARBA" id="ARBA00008791"/>
    </source>
</evidence>
<dbReference type="Pfam" id="PF00582">
    <property type="entry name" value="Usp"/>
    <property type="match status" value="1"/>
</dbReference>
<dbReference type="STRING" id="990712.SAMN05216257_101295"/>
<dbReference type="InterPro" id="IPR006016">
    <property type="entry name" value="UspA"/>
</dbReference>
<dbReference type="Proteomes" id="UP000199328">
    <property type="component" value="Unassembled WGS sequence"/>
</dbReference>
<sequence>MHRILVAVDGSDPSWRAVDLAGELAGALNAHLTVCHIHMHGRPLAELERMARIEHLVDDVAAGLPDLPPVPRMATMAELMETARKHVTEEIIVTRIGDLIVEQAAERARQKGAREVDSWTGEGDYADGILEAAEKTGSDMIVIGKRGLGRLREMLLGSVSNKVVQLAPCTVVTVK</sequence>
<dbReference type="InterPro" id="IPR006015">
    <property type="entry name" value="Universal_stress_UspA"/>
</dbReference>
<dbReference type="InterPro" id="IPR014729">
    <property type="entry name" value="Rossmann-like_a/b/a_fold"/>
</dbReference>
<evidence type="ECO:0000313" key="3">
    <source>
        <dbReference type="EMBL" id="SDK01260.1"/>
    </source>
</evidence>
<dbReference type="CDD" id="cd00293">
    <property type="entry name" value="USP-like"/>
    <property type="match status" value="1"/>
</dbReference>
<feature type="domain" description="UspA" evidence="2">
    <location>
        <begin position="1"/>
        <end position="175"/>
    </location>
</feature>
<proteinExistence type="inferred from homology"/>
<name>A0A1G8YGR0_9RHOB</name>
<dbReference type="PANTHER" id="PTHR46268:SF6">
    <property type="entry name" value="UNIVERSAL STRESS PROTEIN UP12"/>
    <property type="match status" value="1"/>
</dbReference>
<organism evidence="3 4">
    <name type="scientific">Meinhardsimonia xiamenensis</name>
    <dbReference type="NCBI Taxonomy" id="990712"/>
    <lineage>
        <taxon>Bacteria</taxon>
        <taxon>Pseudomonadati</taxon>
        <taxon>Pseudomonadota</taxon>
        <taxon>Alphaproteobacteria</taxon>
        <taxon>Rhodobacterales</taxon>
        <taxon>Paracoccaceae</taxon>
        <taxon>Meinhardsimonia</taxon>
    </lineage>
</organism>
<dbReference type="Gene3D" id="3.40.50.620">
    <property type="entry name" value="HUPs"/>
    <property type="match status" value="1"/>
</dbReference>
<dbReference type="EMBL" id="FNFV01000001">
    <property type="protein sequence ID" value="SDK01260.1"/>
    <property type="molecule type" value="Genomic_DNA"/>
</dbReference>
<reference evidence="4" key="1">
    <citation type="submission" date="2016-10" db="EMBL/GenBank/DDBJ databases">
        <authorList>
            <person name="Varghese N."/>
            <person name="Submissions S."/>
        </authorList>
    </citation>
    <scope>NUCLEOTIDE SEQUENCE [LARGE SCALE GENOMIC DNA]</scope>
    <source>
        <strain evidence="4">CGMCC 1.10789</strain>
    </source>
</reference>
<evidence type="ECO:0000313" key="4">
    <source>
        <dbReference type="Proteomes" id="UP000199328"/>
    </source>
</evidence>
<gene>
    <name evidence="3" type="ORF">SAMN05216257_101295</name>
</gene>
<dbReference type="PANTHER" id="PTHR46268">
    <property type="entry name" value="STRESS RESPONSE PROTEIN NHAX"/>
    <property type="match status" value="1"/>
</dbReference>
<dbReference type="AlphaFoldDB" id="A0A1G8YGR0"/>
<dbReference type="SUPFAM" id="SSF52402">
    <property type="entry name" value="Adenine nucleotide alpha hydrolases-like"/>
    <property type="match status" value="1"/>
</dbReference>
<comment type="similarity">
    <text evidence="1">Belongs to the universal stress protein A family.</text>
</comment>
<accession>A0A1G8YGR0</accession>
<protein>
    <submittedName>
        <fullName evidence="3">Nucleotide-binding universal stress protein, UspA family</fullName>
    </submittedName>
</protein>
<keyword evidence="4" id="KW-1185">Reference proteome</keyword>
<evidence type="ECO:0000259" key="2">
    <source>
        <dbReference type="Pfam" id="PF00582"/>
    </source>
</evidence>
<dbReference type="PRINTS" id="PR01438">
    <property type="entry name" value="UNVRSLSTRESS"/>
</dbReference>
<dbReference type="RefSeq" id="WP_170068379.1">
    <property type="nucleotide sequence ID" value="NZ_FNFV01000001.1"/>
</dbReference>